<gene>
    <name evidence="2" type="ORF">A1Q2_05800</name>
</gene>
<dbReference type="InterPro" id="IPR001810">
    <property type="entry name" value="F-box_dom"/>
</dbReference>
<keyword evidence="3" id="KW-1185">Reference proteome</keyword>
<dbReference type="HOGENOM" id="CLU_055175_0_0_1"/>
<comment type="caution">
    <text evidence="2">The sequence shown here is derived from an EMBL/GenBank/DDBJ whole genome shotgun (WGS) entry which is preliminary data.</text>
</comment>
<reference evidence="2 3" key="1">
    <citation type="journal article" date="2012" name="Eukaryot. Cell">
        <title>Genome sequence of the Trichosporon asahii environmental strain CBS 8904.</title>
        <authorList>
            <person name="Yang R.Y."/>
            <person name="Li H.T."/>
            <person name="Zhu H."/>
            <person name="Zhou G.P."/>
            <person name="Wang M."/>
            <person name="Wang L."/>
        </authorList>
    </citation>
    <scope>NUCLEOTIDE SEQUENCE [LARGE SCALE GENOMIC DNA]</scope>
    <source>
        <strain evidence="2 3">CBS 8904</strain>
    </source>
</reference>
<dbReference type="SUPFAM" id="SSF81383">
    <property type="entry name" value="F-box domain"/>
    <property type="match status" value="1"/>
</dbReference>
<protein>
    <recommendedName>
        <fullName evidence="1">F-box domain-containing protein</fullName>
    </recommendedName>
</protein>
<dbReference type="InterPro" id="IPR036047">
    <property type="entry name" value="F-box-like_dom_sf"/>
</dbReference>
<dbReference type="AlphaFoldDB" id="K1VKX2"/>
<feature type="domain" description="F-box" evidence="1">
    <location>
        <begin position="7"/>
        <end position="54"/>
    </location>
</feature>
<evidence type="ECO:0000259" key="1">
    <source>
        <dbReference type="PROSITE" id="PS50181"/>
    </source>
</evidence>
<dbReference type="Proteomes" id="UP000006757">
    <property type="component" value="Unassembled WGS sequence"/>
</dbReference>
<accession>K1VKX2</accession>
<evidence type="ECO:0000313" key="2">
    <source>
        <dbReference type="EMBL" id="EKC99901.1"/>
    </source>
</evidence>
<sequence>MPETSVIPTTPRLPAELLLLVFNHLRRHDLAQVSKANSYLRNLARPFFYRFATLSKFGLFFPGARRPYPFLETPGSGPKPCSRKRLKQIASEVREIDIPPHPASDCAIFCNMRMEELPCEAKVLRLGCAVRVLDGYDFPTPKLVFTHTEEHAATSEHNGNDYRCRCCLDDPCSACRQQTCFFHSLASSMPLEKVVILDTAMGVDDTFDEEQHLDLYPSEEFVTVLYSHDITENSDCVYNCKYVRPALRPYWDTKQSTVILWTGAPGRAWKPPCDVHQPSSDTALHSLALAQAETDGNKLLPECHVMDTLWRDLGDQLGTLMAREDSPKLRIVNATAIVQKYIDPADRAKHENRRANISEIEASIKRGFKTYRHKRGGDLKEQIEFLTMEEWIALGEWEDVFTRNEMEPFLTAGPSSAPA</sequence>
<dbReference type="PROSITE" id="PS50181">
    <property type="entry name" value="FBOX"/>
    <property type="match status" value="1"/>
</dbReference>
<dbReference type="CDD" id="cd09917">
    <property type="entry name" value="F-box_SF"/>
    <property type="match status" value="1"/>
</dbReference>
<organism evidence="2 3">
    <name type="scientific">Trichosporon asahii var. asahii (strain CBS 8904)</name>
    <name type="common">Yeast</name>
    <dbReference type="NCBI Taxonomy" id="1220162"/>
    <lineage>
        <taxon>Eukaryota</taxon>
        <taxon>Fungi</taxon>
        <taxon>Dikarya</taxon>
        <taxon>Basidiomycota</taxon>
        <taxon>Agaricomycotina</taxon>
        <taxon>Tremellomycetes</taxon>
        <taxon>Trichosporonales</taxon>
        <taxon>Trichosporonaceae</taxon>
        <taxon>Trichosporon</taxon>
    </lineage>
</organism>
<dbReference type="EMBL" id="AMBO01000357">
    <property type="protein sequence ID" value="EKC99901.1"/>
    <property type="molecule type" value="Genomic_DNA"/>
</dbReference>
<evidence type="ECO:0000313" key="3">
    <source>
        <dbReference type="Proteomes" id="UP000006757"/>
    </source>
</evidence>
<dbReference type="InParanoid" id="K1VKX2"/>
<name>K1VKX2_TRIAC</name>
<proteinExistence type="predicted"/>